<reference evidence="2" key="1">
    <citation type="submission" date="2021-01" db="EMBL/GenBank/DDBJ databases">
        <title>Caligus Genome Assembly.</title>
        <authorList>
            <person name="Gallardo-Escarate C."/>
        </authorList>
    </citation>
    <scope>NUCLEOTIDE SEQUENCE [LARGE SCALE GENOMIC DNA]</scope>
</reference>
<accession>A0A7T8JXH4</accession>
<gene>
    <name evidence="1" type="ORF">FKW44_019407</name>
</gene>
<dbReference type="EMBL" id="CP045902">
    <property type="protein sequence ID" value="QQP38738.1"/>
    <property type="molecule type" value="Genomic_DNA"/>
</dbReference>
<keyword evidence="2" id="KW-1185">Reference proteome</keyword>
<sequence>MLNAEFNMDEEGKVRLTFTGLLSEPSFLNVALKQYFNLAGHATGISGLNEQIIKSILPK</sequence>
<name>A0A7T8JXH4_CALRO</name>
<organism evidence="1 2">
    <name type="scientific">Caligus rogercresseyi</name>
    <name type="common">Sea louse</name>
    <dbReference type="NCBI Taxonomy" id="217165"/>
    <lineage>
        <taxon>Eukaryota</taxon>
        <taxon>Metazoa</taxon>
        <taxon>Ecdysozoa</taxon>
        <taxon>Arthropoda</taxon>
        <taxon>Crustacea</taxon>
        <taxon>Multicrustacea</taxon>
        <taxon>Hexanauplia</taxon>
        <taxon>Copepoda</taxon>
        <taxon>Siphonostomatoida</taxon>
        <taxon>Caligidae</taxon>
        <taxon>Caligus</taxon>
    </lineage>
</organism>
<proteinExistence type="predicted"/>
<evidence type="ECO:0000313" key="2">
    <source>
        <dbReference type="Proteomes" id="UP000595437"/>
    </source>
</evidence>
<dbReference type="AlphaFoldDB" id="A0A7T8JXH4"/>
<dbReference type="Proteomes" id="UP000595437">
    <property type="component" value="Chromosome 13"/>
</dbReference>
<protein>
    <submittedName>
        <fullName evidence="1">Aldose 1-epimerase</fullName>
    </submittedName>
</protein>
<dbReference type="OrthoDB" id="274691at2759"/>
<evidence type="ECO:0000313" key="1">
    <source>
        <dbReference type="EMBL" id="QQP38738.1"/>
    </source>
</evidence>